<dbReference type="Proteomes" id="UP000001208">
    <property type="component" value="Chromosome"/>
</dbReference>
<dbReference type="eggNOG" id="COG1196">
    <property type="taxonomic scope" value="Bacteria"/>
</dbReference>
<name>B3QYZ1_CHLT3</name>
<dbReference type="AlphaFoldDB" id="B3QYZ1"/>
<feature type="coiled-coil region" evidence="1">
    <location>
        <begin position="100"/>
        <end position="162"/>
    </location>
</feature>
<dbReference type="KEGG" id="cts:Ctha_1220"/>
<proteinExistence type="predicted"/>
<protein>
    <recommendedName>
        <fullName evidence="4">Lipoprotein</fullName>
    </recommendedName>
</protein>
<dbReference type="HOGENOM" id="CLU_959239_0_0_10"/>
<keyword evidence="1" id="KW-0175">Coiled coil</keyword>
<dbReference type="PROSITE" id="PS51257">
    <property type="entry name" value="PROKAR_LIPOPROTEIN"/>
    <property type="match status" value="1"/>
</dbReference>
<keyword evidence="3" id="KW-1185">Reference proteome</keyword>
<evidence type="ECO:0000313" key="2">
    <source>
        <dbReference type="EMBL" id="ACF13684.1"/>
    </source>
</evidence>
<sequence>MKRLIILIFIALLAGCNAEKIEKLEQQVTTLDSIRTSQQKYLEDVTQTITEIHENLEAIRQKQGVLSRVSSDVEAGEVRRDAKSLADYLKENISSIDTYLDDNRQKIDELQAQMRASRTDSKNLNKLIEALRATLSEREHEVDSLKREIVRLVGTIEGLEVRVAEQSQLIDEQSEILETQSSALNTAYFILATEDDLTAQGITERKGGVIGLGRKLVLKQDFNTANFEKIDTRKTLSFAIARPKDNFEILSPHASDSYQLMEKGDEETILQVVNPKLFWEKTKYLVIWLYD</sequence>
<evidence type="ECO:0008006" key="4">
    <source>
        <dbReference type="Google" id="ProtNLM"/>
    </source>
</evidence>
<dbReference type="OrthoDB" id="597123at2"/>
<evidence type="ECO:0000256" key="1">
    <source>
        <dbReference type="SAM" id="Coils"/>
    </source>
</evidence>
<reference evidence="2 3" key="1">
    <citation type="submission" date="2008-06" db="EMBL/GenBank/DDBJ databases">
        <title>Complete sequence of Chloroherpeton thalassium ATCC 35110.</title>
        <authorList>
            <consortium name="US DOE Joint Genome Institute"/>
            <person name="Lucas S."/>
            <person name="Copeland A."/>
            <person name="Lapidus A."/>
            <person name="Glavina del Rio T."/>
            <person name="Dalin E."/>
            <person name="Tice H."/>
            <person name="Bruce D."/>
            <person name="Goodwin L."/>
            <person name="Pitluck S."/>
            <person name="Schmutz J."/>
            <person name="Larimer F."/>
            <person name="Land M."/>
            <person name="Hauser L."/>
            <person name="Kyrpides N."/>
            <person name="Mikhailova N."/>
            <person name="Liu Z."/>
            <person name="Li T."/>
            <person name="Zhao F."/>
            <person name="Overmann J."/>
            <person name="Bryant D.A."/>
            <person name="Richardson P."/>
        </authorList>
    </citation>
    <scope>NUCLEOTIDE SEQUENCE [LARGE SCALE GENOMIC DNA]</scope>
    <source>
        <strain evidence="3">ATCC 35110 / GB-78</strain>
    </source>
</reference>
<dbReference type="Gene3D" id="1.10.287.1490">
    <property type="match status" value="1"/>
</dbReference>
<organism evidence="2 3">
    <name type="scientific">Chloroherpeton thalassium (strain ATCC 35110 / GB-78)</name>
    <dbReference type="NCBI Taxonomy" id="517418"/>
    <lineage>
        <taxon>Bacteria</taxon>
        <taxon>Pseudomonadati</taxon>
        <taxon>Chlorobiota</taxon>
        <taxon>Chlorobiia</taxon>
        <taxon>Chlorobiales</taxon>
        <taxon>Chloroherpetonaceae</taxon>
        <taxon>Chloroherpeton</taxon>
    </lineage>
</organism>
<dbReference type="STRING" id="517418.Ctha_1220"/>
<accession>B3QYZ1</accession>
<evidence type="ECO:0000313" key="3">
    <source>
        <dbReference type="Proteomes" id="UP000001208"/>
    </source>
</evidence>
<gene>
    <name evidence="2" type="ordered locus">Ctha_1220</name>
</gene>
<dbReference type="EMBL" id="CP001100">
    <property type="protein sequence ID" value="ACF13684.1"/>
    <property type="molecule type" value="Genomic_DNA"/>
</dbReference>
<dbReference type="RefSeq" id="WP_012499768.1">
    <property type="nucleotide sequence ID" value="NC_011026.1"/>
</dbReference>